<proteinExistence type="predicted"/>
<comment type="caution">
    <text evidence="1">The sequence shown here is derived from an EMBL/GenBank/DDBJ whole genome shotgun (WGS) entry which is preliminary data.</text>
</comment>
<evidence type="ECO:0000313" key="1">
    <source>
        <dbReference type="EMBL" id="KAI5320325.1"/>
    </source>
</evidence>
<gene>
    <name evidence="1" type="ORF">L3X38_040033</name>
</gene>
<accession>A0AAD4V884</accession>
<organism evidence="1 2">
    <name type="scientific">Prunus dulcis</name>
    <name type="common">Almond</name>
    <name type="synonym">Amygdalus dulcis</name>
    <dbReference type="NCBI Taxonomy" id="3755"/>
    <lineage>
        <taxon>Eukaryota</taxon>
        <taxon>Viridiplantae</taxon>
        <taxon>Streptophyta</taxon>
        <taxon>Embryophyta</taxon>
        <taxon>Tracheophyta</taxon>
        <taxon>Spermatophyta</taxon>
        <taxon>Magnoliopsida</taxon>
        <taxon>eudicotyledons</taxon>
        <taxon>Gunneridae</taxon>
        <taxon>Pentapetalae</taxon>
        <taxon>rosids</taxon>
        <taxon>fabids</taxon>
        <taxon>Rosales</taxon>
        <taxon>Rosaceae</taxon>
        <taxon>Amygdaloideae</taxon>
        <taxon>Amygdaleae</taxon>
        <taxon>Prunus</taxon>
    </lineage>
</organism>
<dbReference type="EMBL" id="JAJFAZ020000007">
    <property type="protein sequence ID" value="KAI5320325.1"/>
    <property type="molecule type" value="Genomic_DNA"/>
</dbReference>
<sequence length="90" mass="10243">MLISLKDVEKLETSKSFAGSMVDREKGAVNGGDQDSTTNLWRKKIFDLPVLPLFLFRFCKMIVVYESVKRRLSHSFQCLPQNASIVCARC</sequence>
<dbReference type="Proteomes" id="UP001054821">
    <property type="component" value="Chromosome 7"/>
</dbReference>
<dbReference type="AlphaFoldDB" id="A0AAD4V884"/>
<protein>
    <submittedName>
        <fullName evidence="1">Uncharacterized protein</fullName>
    </submittedName>
</protein>
<reference evidence="1 2" key="1">
    <citation type="journal article" date="2022" name="G3 (Bethesda)">
        <title>Whole-genome sequence and methylome profiling of the almond [Prunus dulcis (Mill.) D.A. Webb] cultivar 'Nonpareil'.</title>
        <authorList>
            <person name="D'Amico-Willman K.M."/>
            <person name="Ouma W.Z."/>
            <person name="Meulia T."/>
            <person name="Sideli G.M."/>
            <person name="Gradziel T.M."/>
            <person name="Fresnedo-Ramirez J."/>
        </authorList>
    </citation>
    <scope>NUCLEOTIDE SEQUENCE [LARGE SCALE GENOMIC DNA]</scope>
    <source>
        <strain evidence="1">Clone GOH B32 T37-40</strain>
    </source>
</reference>
<keyword evidence="2" id="KW-1185">Reference proteome</keyword>
<name>A0AAD4V884_PRUDU</name>
<evidence type="ECO:0000313" key="2">
    <source>
        <dbReference type="Proteomes" id="UP001054821"/>
    </source>
</evidence>